<reference evidence="1" key="1">
    <citation type="submission" date="2021-04" db="EMBL/GenBank/DDBJ databases">
        <title>Genome based classification of Actinospica acidithermotolerans sp. nov., an actinobacterium isolated from an Indonesian hot spring.</title>
        <authorList>
            <person name="Kusuma A.B."/>
            <person name="Putra K.E."/>
            <person name="Nafisah S."/>
            <person name="Loh J."/>
            <person name="Nouioui I."/>
            <person name="Goodfellow M."/>
        </authorList>
    </citation>
    <scope>NUCLEOTIDE SEQUENCE</scope>
    <source>
        <strain evidence="1">CSCA 57</strain>
    </source>
</reference>
<keyword evidence="2" id="KW-1185">Reference proteome</keyword>
<accession>A0A941ENN3</accession>
<dbReference type="Pfam" id="PF19465">
    <property type="entry name" value="DUF6002"/>
    <property type="match status" value="1"/>
</dbReference>
<gene>
    <name evidence="1" type="ORF">KDL01_17310</name>
</gene>
<proteinExistence type="predicted"/>
<sequence>MTHSRPAVSAAPEGTANLLIDYYDTLREVAEEFDAVPRAASAAPGTCVPAFALPEPTAQVREFLEVARVRWRGAGEYRDQRLHLLDLALNPGTNTTKTFPSLLIVARAVEHIRTTGRPLVIFSPTSGNKGTALRDAVHRAIRAGLVTPDQLRIMVLAPHSSAAKLRQDGLSRDPELAALNPLCTLDSPRAEDVKALGREFVDTYAARIHERTGALLWFSLELNNYLLADVARALFEHDVHPVDQAAAARTHVHAVSSAFGLLGYHRGRQYLERSGLSDIARRPHSLLVQHLSTPDMVLSLRSGGFERTGLPAYRLEQADGLYHQDADAHFPSVTEDPDELLDPTFYTHRPATSPLMNDIIARHGGDGIVVSGRECRERYPLIRELLAEAGVALPRDFAALHERSLVMAMTGAFNAIDRSLIKPDHELVVHGSGWYTAEHYTPLGTAVRPVATAADLARELAP</sequence>
<name>A0A941ENN3_9ACTN</name>
<evidence type="ECO:0000313" key="1">
    <source>
        <dbReference type="EMBL" id="MBR7835037.1"/>
    </source>
</evidence>
<dbReference type="Proteomes" id="UP000675781">
    <property type="component" value="Unassembled WGS sequence"/>
</dbReference>
<dbReference type="AlphaFoldDB" id="A0A941ENN3"/>
<comment type="caution">
    <text evidence="1">The sequence shown here is derived from an EMBL/GenBank/DDBJ whole genome shotgun (WGS) entry which is preliminary data.</text>
</comment>
<organism evidence="1 2">
    <name type="scientific">Actinospica durhamensis</name>
    <dbReference type="NCBI Taxonomy" id="1508375"/>
    <lineage>
        <taxon>Bacteria</taxon>
        <taxon>Bacillati</taxon>
        <taxon>Actinomycetota</taxon>
        <taxon>Actinomycetes</taxon>
        <taxon>Catenulisporales</taxon>
        <taxon>Actinospicaceae</taxon>
        <taxon>Actinospica</taxon>
    </lineage>
</organism>
<dbReference type="RefSeq" id="WP_212529552.1">
    <property type="nucleotide sequence ID" value="NZ_JAGSOG010000080.1"/>
</dbReference>
<dbReference type="InterPro" id="IPR046044">
    <property type="entry name" value="DUF6002"/>
</dbReference>
<protein>
    <submittedName>
        <fullName evidence="1">Uncharacterized protein</fullName>
    </submittedName>
</protein>
<evidence type="ECO:0000313" key="2">
    <source>
        <dbReference type="Proteomes" id="UP000675781"/>
    </source>
</evidence>
<dbReference type="EMBL" id="JAGSOG010000080">
    <property type="protein sequence ID" value="MBR7835037.1"/>
    <property type="molecule type" value="Genomic_DNA"/>
</dbReference>